<feature type="domain" description="HTH araC/xylS-type" evidence="4">
    <location>
        <begin position="164"/>
        <end position="261"/>
    </location>
</feature>
<protein>
    <submittedName>
        <fullName evidence="5">AraC family transcriptional regulator</fullName>
    </submittedName>
</protein>
<dbReference type="Pfam" id="PF02311">
    <property type="entry name" value="AraC_binding"/>
    <property type="match status" value="1"/>
</dbReference>
<dbReference type="RefSeq" id="WP_118645907.1">
    <property type="nucleotide sequence ID" value="NZ_CP060635.1"/>
</dbReference>
<keyword evidence="6" id="KW-1185">Reference proteome</keyword>
<dbReference type="InterPro" id="IPR018060">
    <property type="entry name" value="HTH_AraC"/>
</dbReference>
<dbReference type="AlphaFoldDB" id="A0A7G9GEX8"/>
<evidence type="ECO:0000256" key="2">
    <source>
        <dbReference type="ARBA" id="ARBA00023125"/>
    </source>
</evidence>
<evidence type="ECO:0000259" key="4">
    <source>
        <dbReference type="PROSITE" id="PS01124"/>
    </source>
</evidence>
<reference evidence="5 6" key="1">
    <citation type="submission" date="2020-08" db="EMBL/GenBank/DDBJ databases">
        <authorList>
            <person name="Liu C."/>
            <person name="Sun Q."/>
        </authorList>
    </citation>
    <scope>NUCLEOTIDE SEQUENCE [LARGE SCALE GENOMIC DNA]</scope>
    <source>
        <strain evidence="5 6">NSJ-29</strain>
    </source>
</reference>
<dbReference type="EMBL" id="CP060635">
    <property type="protein sequence ID" value="QNM09360.1"/>
    <property type="molecule type" value="Genomic_DNA"/>
</dbReference>
<evidence type="ECO:0000313" key="5">
    <source>
        <dbReference type="EMBL" id="QNM09360.1"/>
    </source>
</evidence>
<dbReference type="InterPro" id="IPR014710">
    <property type="entry name" value="RmlC-like_jellyroll"/>
</dbReference>
<dbReference type="GO" id="GO:0043565">
    <property type="term" value="F:sequence-specific DNA binding"/>
    <property type="evidence" value="ECO:0007669"/>
    <property type="project" value="InterPro"/>
</dbReference>
<dbReference type="PROSITE" id="PS01124">
    <property type="entry name" value="HTH_ARAC_FAMILY_2"/>
    <property type="match status" value="1"/>
</dbReference>
<dbReference type="InterPro" id="IPR003313">
    <property type="entry name" value="AraC-bd"/>
</dbReference>
<sequence>MKKELLMTSVQAVFCAKEQWAPRQVYGPGARPHFLLYTVLDGKGILQYKNNIYQLQAGDTFYFSPGDMIYLEADEYTPWQIAWTAFTGDEAGNHLAASCFAGTPVRAVPEDPERLFSYAQHLVDVFEKECSNLAEINGSLTQLLSLLLPRPKARSAAARECYLARAKEYIENNYCYDIKIQDIAHQIGIDRSYIYRLFIDLEHMAPKDFLMACRLKHACEMLAEGCSVVETAYSCGFVDPESFQYHFRNTYHSSPEEYLWERERHEGQPLRR</sequence>
<dbReference type="PANTHER" id="PTHR43280:SF2">
    <property type="entry name" value="HTH-TYPE TRANSCRIPTIONAL REGULATOR EXSA"/>
    <property type="match status" value="1"/>
</dbReference>
<dbReference type="Pfam" id="PF12833">
    <property type="entry name" value="HTH_18"/>
    <property type="match status" value="1"/>
</dbReference>
<dbReference type="InterPro" id="IPR009057">
    <property type="entry name" value="Homeodomain-like_sf"/>
</dbReference>
<dbReference type="Gene3D" id="1.10.10.60">
    <property type="entry name" value="Homeodomain-like"/>
    <property type="match status" value="1"/>
</dbReference>
<dbReference type="SMART" id="SM00342">
    <property type="entry name" value="HTH_ARAC"/>
    <property type="match status" value="1"/>
</dbReference>
<organism evidence="5 6">
    <name type="scientific">Wansuia hejianensis</name>
    <dbReference type="NCBI Taxonomy" id="2763667"/>
    <lineage>
        <taxon>Bacteria</taxon>
        <taxon>Bacillati</taxon>
        <taxon>Bacillota</taxon>
        <taxon>Clostridia</taxon>
        <taxon>Lachnospirales</taxon>
        <taxon>Lachnospiraceae</taxon>
        <taxon>Wansuia</taxon>
    </lineage>
</organism>
<evidence type="ECO:0000256" key="1">
    <source>
        <dbReference type="ARBA" id="ARBA00023015"/>
    </source>
</evidence>
<name>A0A7G9GEX8_9FIRM</name>
<keyword evidence="2" id="KW-0238">DNA-binding</keyword>
<dbReference type="Proteomes" id="UP000515860">
    <property type="component" value="Chromosome"/>
</dbReference>
<keyword evidence="1" id="KW-0805">Transcription regulation</keyword>
<dbReference type="SUPFAM" id="SSF46689">
    <property type="entry name" value="Homeodomain-like"/>
    <property type="match status" value="2"/>
</dbReference>
<dbReference type="SUPFAM" id="SSF51215">
    <property type="entry name" value="Regulatory protein AraC"/>
    <property type="match status" value="1"/>
</dbReference>
<dbReference type="CDD" id="cd06986">
    <property type="entry name" value="cupin_MmsR-like_N"/>
    <property type="match status" value="1"/>
</dbReference>
<dbReference type="InterPro" id="IPR037923">
    <property type="entry name" value="HTH-like"/>
</dbReference>
<proteinExistence type="predicted"/>
<keyword evidence="3" id="KW-0804">Transcription</keyword>
<dbReference type="Gene3D" id="2.60.120.10">
    <property type="entry name" value="Jelly Rolls"/>
    <property type="match status" value="1"/>
</dbReference>
<dbReference type="GO" id="GO:0003700">
    <property type="term" value="F:DNA-binding transcription factor activity"/>
    <property type="evidence" value="ECO:0007669"/>
    <property type="project" value="InterPro"/>
</dbReference>
<evidence type="ECO:0000256" key="3">
    <source>
        <dbReference type="ARBA" id="ARBA00023163"/>
    </source>
</evidence>
<dbReference type="PANTHER" id="PTHR43280">
    <property type="entry name" value="ARAC-FAMILY TRANSCRIPTIONAL REGULATOR"/>
    <property type="match status" value="1"/>
</dbReference>
<gene>
    <name evidence="5" type="ORF">H9Q79_03475</name>
</gene>
<evidence type="ECO:0000313" key="6">
    <source>
        <dbReference type="Proteomes" id="UP000515860"/>
    </source>
</evidence>
<accession>A0A7G9GEX8</accession>
<dbReference type="KEGG" id="whj:H9Q79_03475"/>